<dbReference type="Proteomes" id="UP000501849">
    <property type="component" value="Chromosome"/>
</dbReference>
<keyword evidence="2" id="KW-0547">Nucleotide-binding</keyword>
<evidence type="ECO:0000259" key="1">
    <source>
        <dbReference type="Pfam" id="PF13581"/>
    </source>
</evidence>
<evidence type="ECO:0000313" key="2">
    <source>
        <dbReference type="EMBL" id="QIV80806.1"/>
    </source>
</evidence>
<gene>
    <name evidence="2" type="ORF">EXE63_07880</name>
</gene>
<name>A0A6H0S0U1_9MYCO</name>
<dbReference type="GO" id="GO:0005524">
    <property type="term" value="F:ATP binding"/>
    <property type="evidence" value="ECO:0007669"/>
    <property type="project" value="UniProtKB-KW"/>
</dbReference>
<dbReference type="AlphaFoldDB" id="A0A6H0S0U1"/>
<dbReference type="EMBL" id="CP038799">
    <property type="protein sequence ID" value="QIV80806.1"/>
    <property type="molecule type" value="Genomic_DNA"/>
</dbReference>
<dbReference type="InterPro" id="IPR003594">
    <property type="entry name" value="HATPase_dom"/>
</dbReference>
<accession>A0A6H0S0U1</accession>
<dbReference type="Gene3D" id="3.30.565.10">
    <property type="entry name" value="Histidine kinase-like ATPase, C-terminal domain"/>
    <property type="match status" value="1"/>
</dbReference>
<protein>
    <submittedName>
        <fullName evidence="2">ATP-binding protein</fullName>
    </submittedName>
</protein>
<reference evidence="2 3" key="1">
    <citation type="submission" date="2019-04" db="EMBL/GenBank/DDBJ databases">
        <title>Draft, Whole-Genome Sequence of the Anthracene-degrading Mycobacterium frederiksbergense LB501T, Isolated from a Polycyclic Aromatic Hydrocarbon (PAH)-Contaminated Soil.</title>
        <authorList>
            <person name="Augelletti F."/>
        </authorList>
    </citation>
    <scope>NUCLEOTIDE SEQUENCE [LARGE SCALE GENOMIC DNA]</scope>
    <source>
        <strain evidence="2 3">LB 501T</strain>
    </source>
</reference>
<dbReference type="InterPro" id="IPR036890">
    <property type="entry name" value="HATPase_C_sf"/>
</dbReference>
<keyword evidence="3" id="KW-1185">Reference proteome</keyword>
<keyword evidence="2" id="KW-0067">ATP-binding</keyword>
<proteinExistence type="predicted"/>
<dbReference type="KEGG" id="mfre:EXE63_07880"/>
<evidence type="ECO:0000313" key="3">
    <source>
        <dbReference type="Proteomes" id="UP000501849"/>
    </source>
</evidence>
<dbReference type="Pfam" id="PF13581">
    <property type="entry name" value="HATPase_c_2"/>
    <property type="match status" value="1"/>
</dbReference>
<dbReference type="RefSeq" id="WP_168141465.1">
    <property type="nucleotide sequence ID" value="NZ_CBCSDT010000098.1"/>
</dbReference>
<feature type="domain" description="Histidine kinase/HSP90-like ATPase" evidence="1">
    <location>
        <begin position="23"/>
        <end position="118"/>
    </location>
</feature>
<organism evidence="2 3">
    <name type="scientific">Mycolicibacterium frederiksbergense</name>
    <dbReference type="NCBI Taxonomy" id="117567"/>
    <lineage>
        <taxon>Bacteria</taxon>
        <taxon>Bacillati</taxon>
        <taxon>Actinomycetota</taxon>
        <taxon>Actinomycetes</taxon>
        <taxon>Mycobacteriales</taxon>
        <taxon>Mycobacteriaceae</taxon>
        <taxon>Mycolicibacterium</taxon>
    </lineage>
</organism>
<sequence length="141" mass="14959">MVHGTGTHDGAVVGDRSVELRVAATVENLAVLRALVSAVATFEDLDFDAVSDLRLAVDEAATRLIRSAAPGSPLLVRVEPREDAVVVRASTTCEVDEETIVAPGSFSWHVLKSLTDEVSTFNEANSVFGIALTARRASLLQ</sequence>